<dbReference type="Proteomes" id="UP000253090">
    <property type="component" value="Unassembled WGS sequence"/>
</dbReference>
<dbReference type="InterPro" id="IPR036259">
    <property type="entry name" value="MFS_trans_sf"/>
</dbReference>
<dbReference type="AlphaFoldDB" id="A0A369BDG8"/>
<protein>
    <recommendedName>
        <fullName evidence="4">MFS transporter</fullName>
    </recommendedName>
</protein>
<dbReference type="EMBL" id="QPJW01000004">
    <property type="protein sequence ID" value="RCX19593.1"/>
    <property type="molecule type" value="Genomic_DNA"/>
</dbReference>
<keyword evidence="1" id="KW-0472">Membrane</keyword>
<feature type="transmembrane region" description="Helical" evidence="1">
    <location>
        <begin position="60"/>
        <end position="81"/>
    </location>
</feature>
<dbReference type="OrthoDB" id="199773at2"/>
<keyword evidence="1" id="KW-1133">Transmembrane helix</keyword>
<evidence type="ECO:0000313" key="3">
    <source>
        <dbReference type="Proteomes" id="UP000253090"/>
    </source>
</evidence>
<keyword evidence="1" id="KW-0812">Transmembrane</keyword>
<dbReference type="Gene3D" id="1.20.1250.20">
    <property type="entry name" value="MFS general substrate transporter like domains"/>
    <property type="match status" value="1"/>
</dbReference>
<organism evidence="2 3">
    <name type="scientific">Fontibacillus phaseoli</name>
    <dbReference type="NCBI Taxonomy" id="1416533"/>
    <lineage>
        <taxon>Bacteria</taxon>
        <taxon>Bacillati</taxon>
        <taxon>Bacillota</taxon>
        <taxon>Bacilli</taxon>
        <taxon>Bacillales</taxon>
        <taxon>Paenibacillaceae</taxon>
        <taxon>Fontibacillus</taxon>
    </lineage>
</organism>
<evidence type="ECO:0008006" key="4">
    <source>
        <dbReference type="Google" id="ProtNLM"/>
    </source>
</evidence>
<feature type="transmembrane region" description="Helical" evidence="1">
    <location>
        <begin position="30"/>
        <end position="53"/>
    </location>
</feature>
<comment type="caution">
    <text evidence="2">The sequence shown here is derived from an EMBL/GenBank/DDBJ whole genome shotgun (WGS) entry which is preliminary data.</text>
</comment>
<evidence type="ECO:0000313" key="2">
    <source>
        <dbReference type="EMBL" id="RCX19593.1"/>
    </source>
</evidence>
<reference evidence="2 3" key="1">
    <citation type="submission" date="2018-07" db="EMBL/GenBank/DDBJ databases">
        <title>Genomic Encyclopedia of Type Strains, Phase III (KMG-III): the genomes of soil and plant-associated and newly described type strains.</title>
        <authorList>
            <person name="Whitman W."/>
        </authorList>
    </citation>
    <scope>NUCLEOTIDE SEQUENCE [LARGE SCALE GENOMIC DNA]</scope>
    <source>
        <strain evidence="2 3">CECT 8333</strain>
    </source>
</reference>
<sequence length="99" mass="10908">MIVLNAGMYATFSFFAEFLDGITGMSGKQISFMLLVFGATGLIGNILSGVLLHKRAMQTALVYPVVFGLLYLLIFTLGELFHTYDPIDRDMGNAVYTRS</sequence>
<dbReference type="SUPFAM" id="SSF103473">
    <property type="entry name" value="MFS general substrate transporter"/>
    <property type="match status" value="1"/>
</dbReference>
<keyword evidence="3" id="KW-1185">Reference proteome</keyword>
<gene>
    <name evidence="2" type="ORF">DFP94_10444</name>
</gene>
<proteinExistence type="predicted"/>
<evidence type="ECO:0000256" key="1">
    <source>
        <dbReference type="SAM" id="Phobius"/>
    </source>
</evidence>
<name>A0A369BDG8_9BACL</name>
<dbReference type="RefSeq" id="WP_114496860.1">
    <property type="nucleotide sequence ID" value="NZ_QPJW01000004.1"/>
</dbReference>
<accession>A0A369BDG8</accession>